<dbReference type="InterPro" id="IPR001296">
    <property type="entry name" value="Glyco_trans_1"/>
</dbReference>
<protein>
    <recommendedName>
        <fullName evidence="5">Glycosyl transferase</fullName>
    </recommendedName>
</protein>
<evidence type="ECO:0000313" key="4">
    <source>
        <dbReference type="Proteomes" id="UP000614261"/>
    </source>
</evidence>
<dbReference type="Pfam" id="PF00534">
    <property type="entry name" value="Glycos_transf_1"/>
    <property type="match status" value="1"/>
</dbReference>
<dbReference type="Gene3D" id="3.40.50.2000">
    <property type="entry name" value="Glycogen Phosphorylase B"/>
    <property type="match status" value="2"/>
</dbReference>
<dbReference type="PANTHER" id="PTHR12526">
    <property type="entry name" value="GLYCOSYLTRANSFERASE"/>
    <property type="match status" value="1"/>
</dbReference>
<evidence type="ECO:0000259" key="1">
    <source>
        <dbReference type="Pfam" id="PF00534"/>
    </source>
</evidence>
<accession>A0ABQ1IYE8</accession>
<reference evidence="4" key="1">
    <citation type="journal article" date="2019" name="Int. J. Syst. Evol. Microbiol.">
        <title>The Global Catalogue of Microorganisms (GCM) 10K type strain sequencing project: providing services to taxonomists for standard genome sequencing and annotation.</title>
        <authorList>
            <consortium name="The Broad Institute Genomics Platform"/>
            <consortium name="The Broad Institute Genome Sequencing Center for Infectious Disease"/>
            <person name="Wu L."/>
            <person name="Ma J."/>
        </authorList>
    </citation>
    <scope>NUCLEOTIDE SEQUENCE [LARGE SCALE GENOMIC DNA]</scope>
    <source>
        <strain evidence="4">CGMCC 1.12851</strain>
    </source>
</reference>
<dbReference type="Pfam" id="PF09314">
    <property type="entry name" value="DUF1972"/>
    <property type="match status" value="1"/>
</dbReference>
<evidence type="ECO:0008006" key="5">
    <source>
        <dbReference type="Google" id="ProtNLM"/>
    </source>
</evidence>
<gene>
    <name evidence="3" type="ORF">GCM10010833_07810</name>
</gene>
<comment type="caution">
    <text evidence="3">The sequence shown here is derived from an EMBL/GenBank/DDBJ whole genome shotgun (WGS) entry which is preliminary data.</text>
</comment>
<dbReference type="EMBL" id="BMGD01000001">
    <property type="protein sequence ID" value="GGB55514.1"/>
    <property type="molecule type" value="Genomic_DNA"/>
</dbReference>
<keyword evidence="4" id="KW-1185">Reference proteome</keyword>
<dbReference type="InterPro" id="IPR015393">
    <property type="entry name" value="DUF1972"/>
</dbReference>
<dbReference type="SUPFAM" id="SSF53756">
    <property type="entry name" value="UDP-Glycosyltransferase/glycogen phosphorylase"/>
    <property type="match status" value="1"/>
</dbReference>
<dbReference type="Proteomes" id="UP000614261">
    <property type="component" value="Unassembled WGS sequence"/>
</dbReference>
<feature type="domain" description="Glycosyl transferase family 1" evidence="1">
    <location>
        <begin position="212"/>
        <end position="358"/>
    </location>
</feature>
<sequence>MPEGPAVNTTPPSSARRSVNILGCRGVPAAHGGFETFAARLAPYLVKHGWDVTVYCQEDVAPGADMAMHDDNWQGVHRRHIPIARTGPVGTISFDLKATRDVLSRPGVDLVLGYNTAVFAALNRIKRRKVVMNMDGIEWKRAKWSAAAKAWFYLNERAGSYLSQVAIADHPSISDHLRSVSGIKSVVIPYGADLIIGADARLLEPLGVVPNRYFVSIARIEPENSILEIVEAFSLKPRNAKLVVLGKLEDGNAYHQRVKAAASAEVDFPGAIYDADRLAALRFYTLAYMHGHQVGGTNPSLVEALGAGNPVIAHNNRFNLWTAGEGQFYFSTVAECAVHMEHLLANPDAADTARAAARARYARDFEWDKVLGQYRMLLADVADGAPVKPAY</sequence>
<evidence type="ECO:0000259" key="2">
    <source>
        <dbReference type="Pfam" id="PF09314"/>
    </source>
</evidence>
<feature type="domain" description="DUF1972" evidence="2">
    <location>
        <begin position="17"/>
        <end position="193"/>
    </location>
</feature>
<evidence type="ECO:0000313" key="3">
    <source>
        <dbReference type="EMBL" id="GGB55514.1"/>
    </source>
</evidence>
<proteinExistence type="predicted"/>
<organism evidence="3 4">
    <name type="scientific">Blastomonas aquatica</name>
    <dbReference type="NCBI Taxonomy" id="1510276"/>
    <lineage>
        <taxon>Bacteria</taxon>
        <taxon>Pseudomonadati</taxon>
        <taxon>Pseudomonadota</taxon>
        <taxon>Alphaproteobacteria</taxon>
        <taxon>Sphingomonadales</taxon>
        <taxon>Sphingomonadaceae</taxon>
        <taxon>Blastomonas</taxon>
    </lineage>
</organism>
<name>A0ABQ1IYE8_9SPHN</name>